<sequence>MTCFFKSTICSARHVLMLIINRNVLHVYCSFPFLKQRMGIPQYQLGQHGVTLSLALQSNLLLFPATTGHQLSMQAFPLSVRHLQLQARGLALFLHQSHQFQLHVKYQHGPLLQLKPVHVLQ</sequence>
<dbReference type="AlphaFoldDB" id="A0A0E0N462"/>
<dbReference type="EnsemblPlants" id="ORUFI01G38540.3">
    <property type="protein sequence ID" value="ORUFI01G38540.3"/>
    <property type="gene ID" value="ORUFI01G38540"/>
</dbReference>
<organism evidence="1 2">
    <name type="scientific">Oryza rufipogon</name>
    <name type="common">Brownbeard rice</name>
    <name type="synonym">Asian wild rice</name>
    <dbReference type="NCBI Taxonomy" id="4529"/>
    <lineage>
        <taxon>Eukaryota</taxon>
        <taxon>Viridiplantae</taxon>
        <taxon>Streptophyta</taxon>
        <taxon>Embryophyta</taxon>
        <taxon>Tracheophyta</taxon>
        <taxon>Spermatophyta</taxon>
        <taxon>Magnoliopsida</taxon>
        <taxon>Liliopsida</taxon>
        <taxon>Poales</taxon>
        <taxon>Poaceae</taxon>
        <taxon>BOP clade</taxon>
        <taxon>Oryzoideae</taxon>
        <taxon>Oryzeae</taxon>
        <taxon>Oryzinae</taxon>
        <taxon>Oryza</taxon>
    </lineage>
</organism>
<dbReference type="Proteomes" id="UP000008022">
    <property type="component" value="Unassembled WGS sequence"/>
</dbReference>
<proteinExistence type="predicted"/>
<name>A0A0E0N462_ORYRU</name>
<keyword evidence="2" id="KW-1185">Reference proteome</keyword>
<evidence type="ECO:0000313" key="1">
    <source>
        <dbReference type="EnsemblPlants" id="ORUFI01G38540.3"/>
    </source>
</evidence>
<dbReference type="HOGENOM" id="CLU_2041857_0_0_1"/>
<accession>A0A0E0N462</accession>
<dbReference type="Gramene" id="ORUFI01G38540.3">
    <property type="protein sequence ID" value="ORUFI01G38540.3"/>
    <property type="gene ID" value="ORUFI01G38540"/>
</dbReference>
<protein>
    <submittedName>
        <fullName evidence="1">Uncharacterized protein</fullName>
    </submittedName>
</protein>
<reference evidence="2" key="1">
    <citation type="submission" date="2013-06" db="EMBL/GenBank/DDBJ databases">
        <authorList>
            <person name="Zhao Q."/>
        </authorList>
    </citation>
    <scope>NUCLEOTIDE SEQUENCE</scope>
    <source>
        <strain evidence="2">cv. W1943</strain>
    </source>
</reference>
<reference evidence="1" key="2">
    <citation type="submission" date="2015-06" db="UniProtKB">
        <authorList>
            <consortium name="EnsemblPlants"/>
        </authorList>
    </citation>
    <scope>IDENTIFICATION</scope>
</reference>
<evidence type="ECO:0000313" key="2">
    <source>
        <dbReference type="Proteomes" id="UP000008022"/>
    </source>
</evidence>